<name>A0A0C3NVI5_PISTI</name>
<dbReference type="Proteomes" id="UP000054217">
    <property type="component" value="Unassembled WGS sequence"/>
</dbReference>
<proteinExistence type="predicted"/>
<dbReference type="InterPro" id="IPR041078">
    <property type="entry name" value="Plavaka"/>
</dbReference>
<sequence>MIPCTKPGCRRWFRNKSGLTQHVNVYHPVFLPINIPAQVEQPDQVPSPEEEQFQFRPDDDDYSDPSTSPSNPTLLAEFVGQGNKYYQNYHPNLTRQPCDSSGNPLPVGQLSLQTPSEKQPNDWSPYSSRLEFKLADFLFTCSQMSAANINKLLDLWNATLLGAGSQPVFKDSAKMYKTINRTILDVIRDMLSQPDFSRDMDYQPFREYESVTDKRQWEDFMSGDWVWTQADIISRDSTTHGSTFVPIILGSDKTTMSVATSQNDYYPLYLSIGNMSNKVHHAHRNSVALIAFLAIPHTDKEHAPTDTFRQFRCQLFHSSLTYILRNLKPAMTKPTVMWFSDGHYRHIIFGLSPYIADYEEQVLLACIVRGWCAKCLAMRQELDTDALYRSREHAEALIEEFDLKTLRDAYGIVGDTIPFTSSFPCADIYQLIAPDILHQIIKGMFKDHLVEWVKSYLKTVHGTTKANAILDDIDQRIAAVAPFAGLRRFPEGHHFKQWTDNNSKALMKVYLPAIEGHVPTEIVRTFRALLEFTYLVHHNVLTEETLVAVQDTIDRFHKYREIFRQSGTIQTFSLPRQHAMKHYPDLIRLFGVPNGLCTSITESKHINAVKDPYWQTNRNKPLGQMLIINQRLDKLAASRRDFNEQGMLEGNCLTATMQLLLTQDGRENSGTSQVLGSGPRNKDNGEAVDCPTSIEAHVELARTTHMYLINLSSAAAHKINLLHSEMKWARTMTDLAIELGLSCLPTILEEFLLQQADAEDYHNLCDIPLSERPIYGNKITVINSAAALFYVPSDISGHPGMTVHL</sequence>
<dbReference type="HOGENOM" id="CLU_006344_1_0_1"/>
<dbReference type="PROSITE" id="PS00028">
    <property type="entry name" value="ZINC_FINGER_C2H2_1"/>
    <property type="match status" value="1"/>
</dbReference>
<feature type="compositionally biased region" description="Polar residues" evidence="1">
    <location>
        <begin position="90"/>
        <end position="103"/>
    </location>
</feature>
<evidence type="ECO:0000313" key="3">
    <source>
        <dbReference type="EMBL" id="KIO04860.1"/>
    </source>
</evidence>
<feature type="region of interest" description="Disordered" evidence="1">
    <location>
        <begin position="90"/>
        <end position="123"/>
    </location>
</feature>
<reference evidence="4" key="2">
    <citation type="submission" date="2015-01" db="EMBL/GenBank/DDBJ databases">
        <title>Evolutionary Origins and Diversification of the Mycorrhizal Mutualists.</title>
        <authorList>
            <consortium name="DOE Joint Genome Institute"/>
            <consortium name="Mycorrhizal Genomics Consortium"/>
            <person name="Kohler A."/>
            <person name="Kuo A."/>
            <person name="Nagy L.G."/>
            <person name="Floudas D."/>
            <person name="Copeland A."/>
            <person name="Barry K.W."/>
            <person name="Cichocki N."/>
            <person name="Veneault-Fourrey C."/>
            <person name="LaButti K."/>
            <person name="Lindquist E.A."/>
            <person name="Lipzen A."/>
            <person name="Lundell T."/>
            <person name="Morin E."/>
            <person name="Murat C."/>
            <person name="Riley R."/>
            <person name="Ohm R."/>
            <person name="Sun H."/>
            <person name="Tunlid A."/>
            <person name="Henrissat B."/>
            <person name="Grigoriev I.V."/>
            <person name="Hibbett D.S."/>
            <person name="Martin F."/>
        </authorList>
    </citation>
    <scope>NUCLEOTIDE SEQUENCE [LARGE SCALE GENOMIC DNA]</scope>
    <source>
        <strain evidence="4">Marx 270</strain>
    </source>
</reference>
<dbReference type="EMBL" id="KN831969">
    <property type="protein sequence ID" value="KIO04860.1"/>
    <property type="molecule type" value="Genomic_DNA"/>
</dbReference>
<dbReference type="InterPro" id="IPR013087">
    <property type="entry name" value="Znf_C2H2_type"/>
</dbReference>
<dbReference type="AlphaFoldDB" id="A0A0C3NVI5"/>
<evidence type="ECO:0000259" key="2">
    <source>
        <dbReference type="PROSITE" id="PS00028"/>
    </source>
</evidence>
<protein>
    <recommendedName>
        <fullName evidence="2">C2H2-type domain-containing protein</fullName>
    </recommendedName>
</protein>
<evidence type="ECO:0000256" key="1">
    <source>
        <dbReference type="SAM" id="MobiDB-lite"/>
    </source>
</evidence>
<organism evidence="3 4">
    <name type="scientific">Pisolithus tinctorius Marx 270</name>
    <dbReference type="NCBI Taxonomy" id="870435"/>
    <lineage>
        <taxon>Eukaryota</taxon>
        <taxon>Fungi</taxon>
        <taxon>Dikarya</taxon>
        <taxon>Basidiomycota</taxon>
        <taxon>Agaricomycotina</taxon>
        <taxon>Agaricomycetes</taxon>
        <taxon>Agaricomycetidae</taxon>
        <taxon>Boletales</taxon>
        <taxon>Sclerodermatineae</taxon>
        <taxon>Pisolithaceae</taxon>
        <taxon>Pisolithus</taxon>
    </lineage>
</organism>
<gene>
    <name evidence="3" type="ORF">M404DRAFT_25942</name>
</gene>
<dbReference type="OrthoDB" id="3199698at2759"/>
<dbReference type="InParanoid" id="A0A0C3NVI5"/>
<reference evidence="3 4" key="1">
    <citation type="submission" date="2014-04" db="EMBL/GenBank/DDBJ databases">
        <authorList>
            <consortium name="DOE Joint Genome Institute"/>
            <person name="Kuo A."/>
            <person name="Kohler A."/>
            <person name="Costa M.D."/>
            <person name="Nagy L.G."/>
            <person name="Floudas D."/>
            <person name="Copeland A."/>
            <person name="Barry K.W."/>
            <person name="Cichocki N."/>
            <person name="Veneault-Fourrey C."/>
            <person name="LaButti K."/>
            <person name="Lindquist E.A."/>
            <person name="Lipzen A."/>
            <person name="Lundell T."/>
            <person name="Morin E."/>
            <person name="Murat C."/>
            <person name="Sun H."/>
            <person name="Tunlid A."/>
            <person name="Henrissat B."/>
            <person name="Grigoriev I.V."/>
            <person name="Hibbett D.S."/>
            <person name="Martin F."/>
            <person name="Nordberg H.P."/>
            <person name="Cantor M.N."/>
            <person name="Hua S.X."/>
        </authorList>
    </citation>
    <scope>NUCLEOTIDE SEQUENCE [LARGE SCALE GENOMIC DNA]</scope>
    <source>
        <strain evidence="3 4">Marx 270</strain>
    </source>
</reference>
<feature type="domain" description="C2H2-type" evidence="2">
    <location>
        <begin position="4"/>
        <end position="27"/>
    </location>
</feature>
<accession>A0A0C3NVI5</accession>
<feature type="region of interest" description="Disordered" evidence="1">
    <location>
        <begin position="41"/>
        <end position="71"/>
    </location>
</feature>
<feature type="compositionally biased region" description="Acidic residues" evidence="1">
    <location>
        <begin position="48"/>
        <end position="63"/>
    </location>
</feature>
<feature type="region of interest" description="Disordered" evidence="1">
    <location>
        <begin position="668"/>
        <end position="687"/>
    </location>
</feature>
<evidence type="ECO:0000313" key="4">
    <source>
        <dbReference type="Proteomes" id="UP000054217"/>
    </source>
</evidence>
<feature type="compositionally biased region" description="Polar residues" evidence="1">
    <location>
        <begin position="110"/>
        <end position="123"/>
    </location>
</feature>
<dbReference type="Pfam" id="PF18759">
    <property type="entry name" value="Plavaka"/>
    <property type="match status" value="1"/>
</dbReference>
<keyword evidence="4" id="KW-1185">Reference proteome</keyword>